<evidence type="ECO:0000256" key="4">
    <source>
        <dbReference type="ARBA" id="ARBA00022807"/>
    </source>
</evidence>
<dbReference type="RefSeq" id="WP_040752179.1">
    <property type="nucleotide sequence ID" value="NZ_JACHIT010000002.1"/>
</dbReference>
<feature type="transmembrane region" description="Helical" evidence="6">
    <location>
        <begin position="12"/>
        <end position="39"/>
    </location>
</feature>
<accession>A0A7W9PM99</accession>
<dbReference type="InterPro" id="IPR038765">
    <property type="entry name" value="Papain-like_cys_pep_sf"/>
</dbReference>
<dbReference type="SUPFAM" id="SSF54001">
    <property type="entry name" value="Cysteine proteinases"/>
    <property type="match status" value="1"/>
</dbReference>
<evidence type="ECO:0000256" key="2">
    <source>
        <dbReference type="ARBA" id="ARBA00022670"/>
    </source>
</evidence>
<keyword evidence="3 8" id="KW-0378">Hydrolase</keyword>
<dbReference type="EMBL" id="JACHIT010000002">
    <property type="protein sequence ID" value="MBB5918776.1"/>
    <property type="molecule type" value="Genomic_DNA"/>
</dbReference>
<reference evidence="8 9" key="1">
    <citation type="submission" date="2020-08" db="EMBL/GenBank/DDBJ databases">
        <title>Sequencing the genomes of 1000 actinobacteria strains.</title>
        <authorList>
            <person name="Klenk H.-P."/>
        </authorList>
    </citation>
    <scope>NUCLEOTIDE SEQUENCE [LARGE SCALE GENOMIC DNA]</scope>
    <source>
        <strain evidence="8 9">DSM 43582</strain>
    </source>
</reference>
<evidence type="ECO:0000256" key="3">
    <source>
        <dbReference type="ARBA" id="ARBA00022801"/>
    </source>
</evidence>
<dbReference type="GO" id="GO:0008234">
    <property type="term" value="F:cysteine-type peptidase activity"/>
    <property type="evidence" value="ECO:0007669"/>
    <property type="project" value="UniProtKB-KW"/>
</dbReference>
<evidence type="ECO:0000313" key="8">
    <source>
        <dbReference type="EMBL" id="MBB5918776.1"/>
    </source>
</evidence>
<sequence length="300" mass="30306">MLNRLTTISLLIALIPFWGWAGVAVFAVIILLLTMVVMITGSTTSALSSDFHYQCDSAIGPDASIVGTANPGTEAGGDEARYSSTETPSAAPTTNPYASLTVAPEDRNVSDWQRSCLTAMRQAPYQLPPLRTANVGGVAQCAGQLALSKGQSGGGASAGSDDSAALARDVIAEASLAALTGRCGGSGSSAAEPVPAPAATDQATESCARITRDAGAAPTTVTLPGTVAAQAACGQRVAKSAMSAGDLVFWDFRNNAPTRVGVAVGGTQLVTVDPSTGRVVELAVPGDADVRVKRVLRGDS</sequence>
<evidence type="ECO:0000256" key="5">
    <source>
        <dbReference type="SAM" id="MobiDB-lite"/>
    </source>
</evidence>
<evidence type="ECO:0000313" key="9">
    <source>
        <dbReference type="Proteomes" id="UP000540412"/>
    </source>
</evidence>
<dbReference type="InterPro" id="IPR000064">
    <property type="entry name" value="NLP_P60_dom"/>
</dbReference>
<keyword evidence="2" id="KW-0645">Protease</keyword>
<evidence type="ECO:0000259" key="7">
    <source>
        <dbReference type="Pfam" id="PF00877"/>
    </source>
</evidence>
<dbReference type="AlphaFoldDB" id="A0A7W9PM99"/>
<dbReference type="Gene3D" id="3.90.1720.10">
    <property type="entry name" value="endopeptidase domain like (from Nostoc punctiforme)"/>
    <property type="match status" value="1"/>
</dbReference>
<keyword evidence="6" id="KW-0472">Membrane</keyword>
<evidence type="ECO:0000256" key="1">
    <source>
        <dbReference type="ARBA" id="ARBA00007074"/>
    </source>
</evidence>
<dbReference type="Pfam" id="PF00877">
    <property type="entry name" value="NLPC_P60"/>
    <property type="match status" value="1"/>
</dbReference>
<feature type="region of interest" description="Disordered" evidence="5">
    <location>
        <begin position="66"/>
        <end position="98"/>
    </location>
</feature>
<dbReference type="GO" id="GO:0006508">
    <property type="term" value="P:proteolysis"/>
    <property type="evidence" value="ECO:0007669"/>
    <property type="project" value="UniProtKB-KW"/>
</dbReference>
<keyword evidence="4" id="KW-0788">Thiol protease</keyword>
<comment type="similarity">
    <text evidence="1">Belongs to the peptidase C40 family.</text>
</comment>
<keyword evidence="6" id="KW-0812">Transmembrane</keyword>
<gene>
    <name evidence="8" type="ORF">BJY24_007688</name>
</gene>
<comment type="caution">
    <text evidence="8">The sequence shown here is derived from an EMBL/GenBank/DDBJ whole genome shotgun (WGS) entry which is preliminary data.</text>
</comment>
<name>A0A7W9PM99_9NOCA</name>
<keyword evidence="9" id="KW-1185">Reference proteome</keyword>
<keyword evidence="6" id="KW-1133">Transmembrane helix</keyword>
<protein>
    <submittedName>
        <fullName evidence="8">Cell wall-associated NlpC family hydrolase</fullName>
    </submittedName>
</protein>
<organism evidence="8 9">
    <name type="scientific">Nocardia transvalensis</name>
    <dbReference type="NCBI Taxonomy" id="37333"/>
    <lineage>
        <taxon>Bacteria</taxon>
        <taxon>Bacillati</taxon>
        <taxon>Actinomycetota</taxon>
        <taxon>Actinomycetes</taxon>
        <taxon>Mycobacteriales</taxon>
        <taxon>Nocardiaceae</taxon>
        <taxon>Nocardia</taxon>
    </lineage>
</organism>
<feature type="compositionally biased region" description="Low complexity" evidence="5">
    <location>
        <begin position="83"/>
        <end position="94"/>
    </location>
</feature>
<evidence type="ECO:0000256" key="6">
    <source>
        <dbReference type="SAM" id="Phobius"/>
    </source>
</evidence>
<dbReference type="Proteomes" id="UP000540412">
    <property type="component" value="Unassembled WGS sequence"/>
</dbReference>
<proteinExistence type="inferred from homology"/>
<feature type="domain" description="NlpC/P60" evidence="7">
    <location>
        <begin position="210"/>
        <end position="275"/>
    </location>
</feature>